<evidence type="ECO:0000313" key="12">
    <source>
        <dbReference type="Proteomes" id="UP001198962"/>
    </source>
</evidence>
<evidence type="ECO:0000256" key="2">
    <source>
        <dbReference type="ARBA" id="ARBA00005417"/>
    </source>
</evidence>
<comment type="subcellular location">
    <subcellularLocation>
        <location evidence="1">Cell membrane</location>
        <topology evidence="1">Peripheral membrane protein</topology>
    </subcellularLocation>
</comment>
<evidence type="ECO:0000256" key="9">
    <source>
        <dbReference type="ARBA" id="ARBA00023136"/>
    </source>
</evidence>
<dbReference type="PANTHER" id="PTHR43297">
    <property type="entry name" value="OLIGOPEPTIDE TRANSPORT ATP-BINDING PROTEIN APPD"/>
    <property type="match status" value="1"/>
</dbReference>
<keyword evidence="3" id="KW-0813">Transport</keyword>
<proteinExistence type="inferred from homology"/>
<sequence length="290" mass="33045">MRTETLSVEERAGQKPVVRVEDLRVSLKKRHKQTELVKEVSFEVYPGECLGILGESGSGKSMSVKAMLGILDKNFAVSGNAWFEEKNLIKESKETLRSIRGSKIAVVLQNPMTCFDPLYRIGNQMAETFATHTDWKKEEIFRRSVEILERMKIRNPEEVLAKYPHQLSGGMLQRIMIGIAMALKPALLIADEPTTAIDAITQHEILEEFIRIKQEHQTAMIFITHDLGAISRVADRLIVMNSGEVVDRGDFQHILHHASDSYTRLLVEKRAEVMKKYRESIHGHQEVCHD</sequence>
<dbReference type="RefSeq" id="WP_308452088.1">
    <property type="nucleotide sequence ID" value="NZ_JAJEPU010000062.1"/>
</dbReference>
<keyword evidence="5" id="KW-0997">Cell inner membrane</keyword>
<evidence type="ECO:0000256" key="1">
    <source>
        <dbReference type="ARBA" id="ARBA00004202"/>
    </source>
</evidence>
<organism evidence="11 12">
    <name type="scientific">Brotaphodocola catenula</name>
    <dbReference type="NCBI Taxonomy" id="2885361"/>
    <lineage>
        <taxon>Bacteria</taxon>
        <taxon>Bacillati</taxon>
        <taxon>Bacillota</taxon>
        <taxon>Clostridia</taxon>
        <taxon>Lachnospirales</taxon>
        <taxon>Lachnospiraceae</taxon>
        <taxon>Brotaphodocola</taxon>
    </lineage>
</organism>
<evidence type="ECO:0000259" key="10">
    <source>
        <dbReference type="PROSITE" id="PS50893"/>
    </source>
</evidence>
<dbReference type="PANTHER" id="PTHR43297:SF14">
    <property type="entry name" value="ATPASE AAA-TYPE CORE DOMAIN-CONTAINING PROTEIN"/>
    <property type="match status" value="1"/>
</dbReference>
<dbReference type="SUPFAM" id="SSF52540">
    <property type="entry name" value="P-loop containing nucleoside triphosphate hydrolases"/>
    <property type="match status" value="1"/>
</dbReference>
<keyword evidence="8" id="KW-1278">Translocase</keyword>
<accession>A0AAE3AV35</accession>
<dbReference type="InterPro" id="IPR017871">
    <property type="entry name" value="ABC_transporter-like_CS"/>
</dbReference>
<comment type="caution">
    <text evidence="11">The sequence shown here is derived from an EMBL/GenBank/DDBJ whole genome shotgun (WGS) entry which is preliminary data.</text>
</comment>
<feature type="domain" description="ABC transporter" evidence="10">
    <location>
        <begin position="18"/>
        <end position="267"/>
    </location>
</feature>
<dbReference type="InterPro" id="IPR003439">
    <property type="entry name" value="ABC_transporter-like_ATP-bd"/>
</dbReference>
<reference evidence="11" key="1">
    <citation type="submission" date="2021-10" db="EMBL/GenBank/DDBJ databases">
        <title>Anaerobic single-cell dispensing facilitates the cultivation of human gut bacteria.</title>
        <authorList>
            <person name="Afrizal A."/>
        </authorList>
    </citation>
    <scope>NUCLEOTIDE SEQUENCE</scope>
    <source>
        <strain evidence="11">CLA-AA-H274</strain>
    </source>
</reference>
<name>A0AAE3AV35_9FIRM</name>
<dbReference type="InterPro" id="IPR050388">
    <property type="entry name" value="ABC_Ni/Peptide_Import"/>
</dbReference>
<keyword evidence="12" id="KW-1185">Reference proteome</keyword>
<dbReference type="CDD" id="cd03257">
    <property type="entry name" value="ABC_NikE_OppD_transporters"/>
    <property type="match status" value="1"/>
</dbReference>
<evidence type="ECO:0000256" key="7">
    <source>
        <dbReference type="ARBA" id="ARBA00022840"/>
    </source>
</evidence>
<dbReference type="SMART" id="SM00382">
    <property type="entry name" value="AAA"/>
    <property type="match status" value="1"/>
</dbReference>
<dbReference type="PROSITE" id="PS50893">
    <property type="entry name" value="ABC_TRANSPORTER_2"/>
    <property type="match status" value="1"/>
</dbReference>
<dbReference type="InterPro" id="IPR003593">
    <property type="entry name" value="AAA+_ATPase"/>
</dbReference>
<keyword evidence="4" id="KW-1003">Cell membrane</keyword>
<dbReference type="GO" id="GO:0005524">
    <property type="term" value="F:ATP binding"/>
    <property type="evidence" value="ECO:0007669"/>
    <property type="project" value="UniProtKB-KW"/>
</dbReference>
<dbReference type="PROSITE" id="PS00211">
    <property type="entry name" value="ABC_TRANSPORTER_1"/>
    <property type="match status" value="1"/>
</dbReference>
<evidence type="ECO:0000313" key="11">
    <source>
        <dbReference type="EMBL" id="MCC2165897.1"/>
    </source>
</evidence>
<gene>
    <name evidence="11" type="ORF">LKD32_13635</name>
</gene>
<comment type="similarity">
    <text evidence="2">Belongs to the ABC transporter superfamily.</text>
</comment>
<dbReference type="GO" id="GO:0016887">
    <property type="term" value="F:ATP hydrolysis activity"/>
    <property type="evidence" value="ECO:0007669"/>
    <property type="project" value="InterPro"/>
</dbReference>
<evidence type="ECO:0000256" key="3">
    <source>
        <dbReference type="ARBA" id="ARBA00022448"/>
    </source>
</evidence>
<evidence type="ECO:0000256" key="8">
    <source>
        <dbReference type="ARBA" id="ARBA00022967"/>
    </source>
</evidence>
<dbReference type="AlphaFoldDB" id="A0AAE3AV35"/>
<evidence type="ECO:0000256" key="5">
    <source>
        <dbReference type="ARBA" id="ARBA00022519"/>
    </source>
</evidence>
<protein>
    <submittedName>
        <fullName evidence="11">ABC transporter ATP-binding protein</fullName>
    </submittedName>
</protein>
<dbReference type="EMBL" id="JAJEPU010000062">
    <property type="protein sequence ID" value="MCC2165897.1"/>
    <property type="molecule type" value="Genomic_DNA"/>
</dbReference>
<evidence type="ECO:0000256" key="6">
    <source>
        <dbReference type="ARBA" id="ARBA00022741"/>
    </source>
</evidence>
<dbReference type="Pfam" id="PF00005">
    <property type="entry name" value="ABC_tran"/>
    <property type="match status" value="1"/>
</dbReference>
<keyword evidence="9" id="KW-0472">Membrane</keyword>
<dbReference type="InterPro" id="IPR027417">
    <property type="entry name" value="P-loop_NTPase"/>
</dbReference>
<keyword evidence="7 11" id="KW-0067">ATP-binding</keyword>
<evidence type="ECO:0000256" key="4">
    <source>
        <dbReference type="ARBA" id="ARBA00022475"/>
    </source>
</evidence>
<dbReference type="Gene3D" id="3.40.50.300">
    <property type="entry name" value="P-loop containing nucleotide triphosphate hydrolases"/>
    <property type="match status" value="1"/>
</dbReference>
<dbReference type="GO" id="GO:0005886">
    <property type="term" value="C:plasma membrane"/>
    <property type="evidence" value="ECO:0007669"/>
    <property type="project" value="UniProtKB-SubCell"/>
</dbReference>
<dbReference type="Proteomes" id="UP001198962">
    <property type="component" value="Unassembled WGS sequence"/>
</dbReference>
<keyword evidence="6" id="KW-0547">Nucleotide-binding</keyword>